<keyword evidence="3" id="KW-1185">Reference proteome</keyword>
<protein>
    <recommendedName>
        <fullName evidence="1">FHA domain-containing protein</fullName>
    </recommendedName>
</protein>
<sequence>MSFFRRLFDTRARQALDAEVQGDLRKAAYLWVDMGDPGKAAELMTRLGEQAKNVEEKVQAWVDALRFMPPDREDGRRDLEARIGVAVLESARERGAVSADAKRKLVDAAERLERAEKWVDAADCYELLGRGEDLARCLEHAGEIERLEKVLETTHAKEQRDARLRRLVSEQEMATRVGARDVARRALREATLLAPSDPSIAEMLRRIEEKWPRGRRLRLDVGGARVGLVGSLPAVIGRSDADVVVRGGSVSRRHCEIARRGEAVVVRDLGSRNGTLIAGVPVAGEIALSGPTEVGLGDDVSLRVSPGAQGIAIDVVRGLDRGERVVAGEAELRVAGLQATFVFVDDRAVMQPDPGVSVVLGAQNVAAGVDLLHGDVITVGGVRVEVLA</sequence>
<reference evidence="2 3" key="1">
    <citation type="submission" date="2015-03" db="EMBL/GenBank/DDBJ databases">
        <title>Genome assembly of Sandaracinus amylolyticus DSM 53668.</title>
        <authorList>
            <person name="Sharma G."/>
            <person name="Subramanian S."/>
        </authorList>
    </citation>
    <scope>NUCLEOTIDE SEQUENCE [LARGE SCALE GENOMIC DNA]</scope>
    <source>
        <strain evidence="2 3">DSM 53668</strain>
    </source>
</reference>
<dbReference type="EMBL" id="CP011125">
    <property type="protein sequence ID" value="AKF06319.1"/>
    <property type="molecule type" value="Genomic_DNA"/>
</dbReference>
<dbReference type="STRING" id="927083.DB32_003468"/>
<organism evidence="2 3">
    <name type="scientific">Sandaracinus amylolyticus</name>
    <dbReference type="NCBI Taxonomy" id="927083"/>
    <lineage>
        <taxon>Bacteria</taxon>
        <taxon>Pseudomonadati</taxon>
        <taxon>Myxococcota</taxon>
        <taxon>Polyangia</taxon>
        <taxon>Polyangiales</taxon>
        <taxon>Sandaracinaceae</taxon>
        <taxon>Sandaracinus</taxon>
    </lineage>
</organism>
<feature type="domain" description="FHA" evidence="1">
    <location>
        <begin position="234"/>
        <end position="282"/>
    </location>
</feature>
<gene>
    <name evidence="2" type="ORF">DB32_003468</name>
</gene>
<dbReference type="AlphaFoldDB" id="A0A0F6SF48"/>
<dbReference type="Pfam" id="PF00498">
    <property type="entry name" value="FHA"/>
    <property type="match status" value="1"/>
</dbReference>
<dbReference type="KEGG" id="samy:DB32_003468"/>
<dbReference type="OrthoDB" id="5503470at2"/>
<accession>A0A0F6SF48</accession>
<evidence type="ECO:0000313" key="2">
    <source>
        <dbReference type="EMBL" id="AKF06319.1"/>
    </source>
</evidence>
<evidence type="ECO:0000259" key="1">
    <source>
        <dbReference type="PROSITE" id="PS50006"/>
    </source>
</evidence>
<dbReference type="InterPro" id="IPR000253">
    <property type="entry name" value="FHA_dom"/>
</dbReference>
<dbReference type="PROSITE" id="PS50006">
    <property type="entry name" value="FHA_DOMAIN"/>
    <property type="match status" value="1"/>
</dbReference>
<dbReference type="InterPro" id="IPR008984">
    <property type="entry name" value="SMAD_FHA_dom_sf"/>
</dbReference>
<dbReference type="SUPFAM" id="SSF49879">
    <property type="entry name" value="SMAD/FHA domain"/>
    <property type="match status" value="1"/>
</dbReference>
<evidence type="ECO:0000313" key="3">
    <source>
        <dbReference type="Proteomes" id="UP000034883"/>
    </source>
</evidence>
<dbReference type="SMART" id="SM00240">
    <property type="entry name" value="FHA"/>
    <property type="match status" value="1"/>
</dbReference>
<name>A0A0F6SF48_9BACT</name>
<proteinExistence type="predicted"/>
<dbReference type="CDD" id="cd00060">
    <property type="entry name" value="FHA"/>
    <property type="match status" value="1"/>
</dbReference>
<dbReference type="Proteomes" id="UP000034883">
    <property type="component" value="Chromosome"/>
</dbReference>
<dbReference type="Gene3D" id="2.60.200.20">
    <property type="match status" value="1"/>
</dbReference>
<dbReference type="RefSeq" id="WP_053233502.1">
    <property type="nucleotide sequence ID" value="NZ_CP011125.1"/>
</dbReference>